<sequence>MQLAMKHPWVLLVMLLAVAAEFLWRRRRGGYDLGGASASFGVALGQAVIRPVTGVALIAIFRAVFDLAPLKLAADDWRTWAAGFVALEFAYYWFHRASHRVRWLWATHAVHHSACELVLPSAIRLGWTEFFSLGWMFFAAVILVGFPPLVVVTLLGLNLIYQVPLHTEAIGRLGALEWVLNTPSHHRAHHSRDKAFLDCNFGGVLIVFDRLFGTFRAEPEGGGLTYGLVHGMDSRNPVRIALHEWSRMFTDMRAARGIKARLRIALGAP</sequence>
<feature type="transmembrane region" description="Helical" evidence="7">
    <location>
        <begin position="135"/>
        <end position="161"/>
    </location>
</feature>
<dbReference type="PANTHER" id="PTHR21624">
    <property type="entry name" value="STEROL DESATURASE-RELATED PROTEIN"/>
    <property type="match status" value="1"/>
</dbReference>
<dbReference type="OrthoDB" id="9770329at2"/>
<evidence type="ECO:0000256" key="5">
    <source>
        <dbReference type="ARBA" id="ARBA00023098"/>
    </source>
</evidence>
<evidence type="ECO:0000256" key="3">
    <source>
        <dbReference type="ARBA" id="ARBA00022989"/>
    </source>
</evidence>
<dbReference type="GO" id="GO:0006643">
    <property type="term" value="P:membrane lipid metabolic process"/>
    <property type="evidence" value="ECO:0007669"/>
    <property type="project" value="TreeGrafter"/>
</dbReference>
<evidence type="ECO:0000313" key="10">
    <source>
        <dbReference type="Proteomes" id="UP000290958"/>
    </source>
</evidence>
<dbReference type="GO" id="GO:0016020">
    <property type="term" value="C:membrane"/>
    <property type="evidence" value="ECO:0007669"/>
    <property type="project" value="GOC"/>
</dbReference>
<feature type="domain" description="Fatty acid hydroxylase" evidence="8">
    <location>
        <begin position="80"/>
        <end position="214"/>
    </location>
</feature>
<dbReference type="AlphaFoldDB" id="A0A4Q1KPP6"/>
<evidence type="ECO:0000256" key="4">
    <source>
        <dbReference type="ARBA" id="ARBA00023002"/>
    </source>
</evidence>
<dbReference type="Proteomes" id="UP000290958">
    <property type="component" value="Unassembled WGS sequence"/>
</dbReference>
<keyword evidence="4" id="KW-0560">Oxidoreductase</keyword>
<feature type="transmembrane region" description="Helical" evidence="7">
    <location>
        <begin position="43"/>
        <end position="65"/>
    </location>
</feature>
<organism evidence="9 10">
    <name type="scientific">Sphingobium fluviale</name>
    <dbReference type="NCBI Taxonomy" id="2506423"/>
    <lineage>
        <taxon>Bacteria</taxon>
        <taxon>Pseudomonadati</taxon>
        <taxon>Pseudomonadota</taxon>
        <taxon>Alphaproteobacteria</taxon>
        <taxon>Sphingomonadales</taxon>
        <taxon>Sphingomonadaceae</taxon>
        <taxon>Sphingobium</taxon>
    </lineage>
</organism>
<comment type="caution">
    <text evidence="9">The sequence shown here is derived from an EMBL/GenBank/DDBJ whole genome shotgun (WGS) entry which is preliminary data.</text>
</comment>
<proteinExistence type="predicted"/>
<keyword evidence="10" id="KW-1185">Reference proteome</keyword>
<evidence type="ECO:0000313" key="9">
    <source>
        <dbReference type="EMBL" id="RXR30864.1"/>
    </source>
</evidence>
<protein>
    <submittedName>
        <fullName evidence="9">Sterol desaturase family protein</fullName>
    </submittedName>
</protein>
<evidence type="ECO:0000256" key="1">
    <source>
        <dbReference type="ARBA" id="ARBA00004127"/>
    </source>
</evidence>
<reference evidence="10" key="1">
    <citation type="submission" date="2019-01" db="EMBL/GenBank/DDBJ databases">
        <title>Cytophagaceae bacterium strain CAR-16.</title>
        <authorList>
            <person name="Chen W.-M."/>
        </authorList>
    </citation>
    <scope>NUCLEOTIDE SEQUENCE [LARGE SCALE GENOMIC DNA]</scope>
    <source>
        <strain evidence="10">CHR27</strain>
    </source>
</reference>
<evidence type="ECO:0000256" key="6">
    <source>
        <dbReference type="ARBA" id="ARBA00023136"/>
    </source>
</evidence>
<dbReference type="GO" id="GO:0012505">
    <property type="term" value="C:endomembrane system"/>
    <property type="evidence" value="ECO:0007669"/>
    <property type="project" value="UniProtKB-SubCell"/>
</dbReference>
<evidence type="ECO:0000256" key="2">
    <source>
        <dbReference type="ARBA" id="ARBA00022692"/>
    </source>
</evidence>
<keyword evidence="3 7" id="KW-1133">Transmembrane helix</keyword>
<dbReference type="GO" id="GO:0008610">
    <property type="term" value="P:lipid biosynthetic process"/>
    <property type="evidence" value="ECO:0007669"/>
    <property type="project" value="InterPro"/>
</dbReference>
<keyword evidence="5" id="KW-0443">Lipid metabolism</keyword>
<dbReference type="InterPro" id="IPR006694">
    <property type="entry name" value="Fatty_acid_hydroxylase"/>
</dbReference>
<name>A0A4Q1KPP6_9SPHN</name>
<dbReference type="GO" id="GO:0050479">
    <property type="term" value="F:glyceryl-ether monooxygenase activity"/>
    <property type="evidence" value="ECO:0007669"/>
    <property type="project" value="TreeGrafter"/>
</dbReference>
<dbReference type="RefSeq" id="WP_129402648.1">
    <property type="nucleotide sequence ID" value="NZ_SBKP01000001.1"/>
</dbReference>
<gene>
    <name evidence="9" type="ORF">EQG66_00805</name>
</gene>
<evidence type="ECO:0000259" key="8">
    <source>
        <dbReference type="Pfam" id="PF04116"/>
    </source>
</evidence>
<keyword evidence="2 7" id="KW-0812">Transmembrane</keyword>
<dbReference type="InterPro" id="IPR051689">
    <property type="entry name" value="Sterol_desaturase/TMEM195"/>
</dbReference>
<evidence type="ECO:0000256" key="7">
    <source>
        <dbReference type="SAM" id="Phobius"/>
    </source>
</evidence>
<dbReference type="PANTHER" id="PTHR21624:SF1">
    <property type="entry name" value="ALKYLGLYCEROL MONOOXYGENASE"/>
    <property type="match status" value="1"/>
</dbReference>
<dbReference type="GO" id="GO:0005506">
    <property type="term" value="F:iron ion binding"/>
    <property type="evidence" value="ECO:0007669"/>
    <property type="project" value="InterPro"/>
</dbReference>
<keyword evidence="6 7" id="KW-0472">Membrane</keyword>
<dbReference type="EMBL" id="SBKP01000001">
    <property type="protein sequence ID" value="RXR30864.1"/>
    <property type="molecule type" value="Genomic_DNA"/>
</dbReference>
<accession>A0A4Q1KPP6</accession>
<dbReference type="Pfam" id="PF04116">
    <property type="entry name" value="FA_hydroxylase"/>
    <property type="match status" value="1"/>
</dbReference>
<comment type="subcellular location">
    <subcellularLocation>
        <location evidence="1">Endomembrane system</location>
        <topology evidence="1">Multi-pass membrane protein</topology>
    </subcellularLocation>
</comment>